<comment type="similarity">
    <text evidence="3">Belongs to the mitochondrion-specific ribosomal protein mL64 family.</text>
</comment>
<feature type="region of interest" description="Disordered" evidence="14">
    <location>
        <begin position="177"/>
        <end position="196"/>
    </location>
</feature>
<dbReference type="PANTHER" id="PTHR31761">
    <property type="entry name" value="GROWTH ARREST AND DNA DAMAGE-INDUCIBLE PROTEINS-INTERACTING PROTEIN 1 GADD45GIP1"/>
    <property type="match status" value="1"/>
</dbReference>
<proteinExistence type="inferred from homology"/>
<comment type="subcellular location">
    <subcellularLocation>
        <location evidence="2">Mitochondrion</location>
    </subcellularLocation>
    <subcellularLocation>
        <location evidence="1">Nucleus</location>
    </subcellularLocation>
</comment>
<dbReference type="Gene3D" id="6.10.280.120">
    <property type="entry name" value="Growth arrest and DNA-damage-inducible proteins-interacting protein 1"/>
    <property type="match status" value="1"/>
</dbReference>
<dbReference type="AlphaFoldDB" id="A0AAY4CCP9"/>
<keyword evidence="9" id="KW-0131">Cell cycle</keyword>
<dbReference type="GO" id="GO:0005840">
    <property type="term" value="C:ribosome"/>
    <property type="evidence" value="ECO:0007669"/>
    <property type="project" value="UniProtKB-KW"/>
</dbReference>
<keyword evidence="6" id="KW-0496">Mitochondrion</keyword>
<evidence type="ECO:0000256" key="3">
    <source>
        <dbReference type="ARBA" id="ARBA00005421"/>
    </source>
</evidence>
<keyword evidence="5" id="KW-0175">Coiled coil</keyword>
<dbReference type="GO" id="GO:0005634">
    <property type="term" value="C:nucleus"/>
    <property type="evidence" value="ECO:0007669"/>
    <property type="project" value="UniProtKB-SubCell"/>
</dbReference>
<evidence type="ECO:0000256" key="11">
    <source>
        <dbReference type="ARBA" id="ARBA00035184"/>
    </source>
</evidence>
<comment type="function">
    <text evidence="13">Acts as a negative regulator of G1 to S cell cycle phase progression by inhibiting cyclin-dependent kinases. Inhibitory effects are additive with GADD45 proteins but also occur in the absence of GADD45 proteins. Acts as a repressor of the orphan nuclear receptor NR4A1 by inhibiting AB domain-mediated transcriptional activity. May be involved in the hormone-mediated regulation of NR4A1 transcriptional activity. May play a role in mitochondrial protein synthesis.</text>
</comment>
<dbReference type="Pfam" id="PF10147">
    <property type="entry name" value="CR6_interact"/>
    <property type="match status" value="1"/>
</dbReference>
<reference evidence="15 16" key="1">
    <citation type="submission" date="2020-06" db="EMBL/GenBank/DDBJ databases">
        <authorList>
            <consortium name="Wellcome Sanger Institute Data Sharing"/>
        </authorList>
    </citation>
    <scope>NUCLEOTIDE SEQUENCE [LARGE SCALE GENOMIC DNA]</scope>
</reference>
<sequence>MVHFSKARKRPPIKPTLRTSDVTIRSSTKMAASLLSRRVAIFHAVPSPKSLAPAIFSGGVVQQIAKYNPKPLRFNLKDPYIPDKGSEKTLEWQKTAKYDRKLFGRYGSASGIDPATLWPSSAQLDAIVAEEKEWHPPLEDMLKNIAAKERELDEKRREREKLIAANMAKMPKMVADWRREKKEAKQKQKEDKARREWLLAEARERFGHTLDPRSPKFQEMVSEIEKEEKKKRKLLKRRKKDEEQGMTTTPSASAAAS</sequence>
<evidence type="ECO:0000256" key="7">
    <source>
        <dbReference type="ARBA" id="ARBA00023242"/>
    </source>
</evidence>
<evidence type="ECO:0000256" key="5">
    <source>
        <dbReference type="ARBA" id="ARBA00023054"/>
    </source>
</evidence>
<name>A0AAY4CCP9_9TELE</name>
<dbReference type="Proteomes" id="UP000694580">
    <property type="component" value="Chromosome 7"/>
</dbReference>
<reference evidence="15" key="3">
    <citation type="submission" date="2025-09" db="UniProtKB">
        <authorList>
            <consortium name="Ensembl"/>
        </authorList>
    </citation>
    <scope>IDENTIFICATION</scope>
</reference>
<keyword evidence="4" id="KW-0689">Ribosomal protein</keyword>
<evidence type="ECO:0000256" key="13">
    <source>
        <dbReference type="ARBA" id="ARBA00060144"/>
    </source>
</evidence>
<evidence type="ECO:0000256" key="6">
    <source>
        <dbReference type="ARBA" id="ARBA00023128"/>
    </source>
</evidence>
<evidence type="ECO:0000256" key="8">
    <source>
        <dbReference type="ARBA" id="ARBA00023274"/>
    </source>
</evidence>
<dbReference type="InterPro" id="IPR043035">
    <property type="entry name" value="Ribosomal_mL64_sf"/>
</dbReference>
<evidence type="ECO:0000256" key="9">
    <source>
        <dbReference type="ARBA" id="ARBA00023306"/>
    </source>
</evidence>
<organism evidence="15 16">
    <name type="scientific">Denticeps clupeoides</name>
    <name type="common">denticle herring</name>
    <dbReference type="NCBI Taxonomy" id="299321"/>
    <lineage>
        <taxon>Eukaryota</taxon>
        <taxon>Metazoa</taxon>
        <taxon>Chordata</taxon>
        <taxon>Craniata</taxon>
        <taxon>Vertebrata</taxon>
        <taxon>Euteleostomi</taxon>
        <taxon>Actinopterygii</taxon>
        <taxon>Neopterygii</taxon>
        <taxon>Teleostei</taxon>
        <taxon>Clupei</taxon>
        <taxon>Clupeiformes</taxon>
        <taxon>Denticipitoidei</taxon>
        <taxon>Denticipitidae</taxon>
        <taxon>Denticeps</taxon>
    </lineage>
</organism>
<accession>A0AAY4CCP9</accession>
<dbReference type="InterPro" id="IPR018472">
    <property type="entry name" value="Ribosomal_mL64"/>
</dbReference>
<feature type="compositionally biased region" description="Basic residues" evidence="14">
    <location>
        <begin position="229"/>
        <end position="239"/>
    </location>
</feature>
<dbReference type="Ensembl" id="ENSDCDT00010037744.1">
    <property type="protein sequence ID" value="ENSDCDP00010030371.1"/>
    <property type="gene ID" value="ENSDCDG00010019503.1"/>
</dbReference>
<dbReference type="GO" id="GO:0005739">
    <property type="term" value="C:mitochondrion"/>
    <property type="evidence" value="ECO:0007669"/>
    <property type="project" value="UniProtKB-SubCell"/>
</dbReference>
<dbReference type="PANTHER" id="PTHR31761:SF1">
    <property type="entry name" value="LARGE RIBOSOMAL SUBUNIT PROTEIN ML64"/>
    <property type="match status" value="1"/>
</dbReference>
<protein>
    <recommendedName>
        <fullName evidence="11">Large ribosomal subunit protein mL64</fullName>
    </recommendedName>
    <alternativeName>
        <fullName evidence="10">39S ribosomal protein L59, mitochondrial</fullName>
    </alternativeName>
    <alternativeName>
        <fullName evidence="12">Growth arrest and DNA damage-inducible proteins-interacting protein 1</fullName>
    </alternativeName>
</protein>
<keyword evidence="7" id="KW-0539">Nucleus</keyword>
<keyword evidence="8" id="KW-0687">Ribonucleoprotein</keyword>
<evidence type="ECO:0000313" key="15">
    <source>
        <dbReference type="Ensembl" id="ENSDCDP00010030371.1"/>
    </source>
</evidence>
<dbReference type="GO" id="GO:1990904">
    <property type="term" value="C:ribonucleoprotein complex"/>
    <property type="evidence" value="ECO:0007669"/>
    <property type="project" value="UniProtKB-KW"/>
</dbReference>
<evidence type="ECO:0000256" key="14">
    <source>
        <dbReference type="SAM" id="MobiDB-lite"/>
    </source>
</evidence>
<gene>
    <name evidence="15" type="primary">GADD45GIP1</name>
</gene>
<evidence type="ECO:0000256" key="4">
    <source>
        <dbReference type="ARBA" id="ARBA00022980"/>
    </source>
</evidence>
<reference evidence="15" key="2">
    <citation type="submission" date="2025-08" db="UniProtKB">
        <authorList>
            <consortium name="Ensembl"/>
        </authorList>
    </citation>
    <scope>IDENTIFICATION</scope>
</reference>
<feature type="region of interest" description="Disordered" evidence="14">
    <location>
        <begin position="205"/>
        <end position="257"/>
    </location>
</feature>
<dbReference type="GeneTree" id="ENSGT00390000013719"/>
<evidence type="ECO:0000256" key="12">
    <source>
        <dbReference type="ARBA" id="ARBA00035485"/>
    </source>
</evidence>
<evidence type="ECO:0000256" key="1">
    <source>
        <dbReference type="ARBA" id="ARBA00004123"/>
    </source>
</evidence>
<evidence type="ECO:0000313" key="16">
    <source>
        <dbReference type="Proteomes" id="UP000694580"/>
    </source>
</evidence>
<evidence type="ECO:0000256" key="2">
    <source>
        <dbReference type="ARBA" id="ARBA00004173"/>
    </source>
</evidence>
<keyword evidence="16" id="KW-1185">Reference proteome</keyword>
<feature type="compositionally biased region" description="Basic and acidic residues" evidence="14">
    <location>
        <begin position="205"/>
        <end position="216"/>
    </location>
</feature>
<evidence type="ECO:0000256" key="10">
    <source>
        <dbReference type="ARBA" id="ARBA00030700"/>
    </source>
</evidence>